<dbReference type="InterPro" id="IPR054158">
    <property type="entry name" value="RNR-II_ins_dom"/>
</dbReference>
<dbReference type="EMBL" id="KB932233">
    <property type="protein sequence ID" value="KCV67344.1"/>
    <property type="molecule type" value="Genomic_DNA"/>
</dbReference>
<keyword evidence="7" id="KW-1015">Disulfide bond</keyword>
<keyword evidence="15" id="KW-1185">Reference proteome</keyword>
<dbReference type="Gene3D" id="3.20.70.20">
    <property type="match status" value="3"/>
</dbReference>
<evidence type="ECO:0000313" key="14">
    <source>
        <dbReference type="EMBL" id="KCV67344.1"/>
    </source>
</evidence>
<dbReference type="eggNOG" id="ENOG502QRRC">
    <property type="taxonomic scope" value="Eukaryota"/>
</dbReference>
<name>A0A058YZD6_FONAL</name>
<sequence length="982" mass="104694">MLGRALAGPLSTRSAAISAARRAPHLAIRQLFSPSGPAETLTARTPGPGPVGGSIGGAPLSALYLHQGPGASWQRAMFSTTACAGAATAAVPPPAGSLREPSYFDGLASFRLPVDFLRTYAGRPVPFGFNGLGHVVFHRTYSRVKTPDSLAVCLYGEVEGGDNPDAGVGQYEQWWETVARVVTGTFRMQERWCRAHHIGWDESQALAEATEMYDAMFHMRFLPPGRGLWAMGSELTENPARRADAQAALFNCGFPAWRRGPRSMGDLLADAGSETRPSRPFSFLMDGAMLGVGIGFDTAAAYPAPPAGTPDTPATEAHRATDRLTFLFRVPDSRLGWVESVALLVDSYLIPGSPAVRFDYGDIRPAGAPVRGFGGKALGPDPLRRLHAELRGILSAAAAGTEWRGIPLEPGASHPVDDRHASTRPAVGRMTSTTVVDIMNIIGKCIVSGGVRATAELALGSPHDPAYAALKQYAPSAEGEGPDGSPGPGEAPLTDNSHRMAFGWTSNNSVVAPVGLAAIDGPRVIRHLAENGEPGLFFLDTAREFGRLVDPADWADIRAAGANPCLEQTLESFELCCLVETFPFRHLGGQSIGSAAGGGAGDAPRRLFVERTLRSAMLYAKTVTLANTHWPATNRAMLRNRRVGCSMSGIAQLVESQGLEALRVWCDEGYAAVKKYDELFSERFAIRKSIKLTSIKPSGTVSLLAGATPGLHYPESRYCIRRVRIPSGPPLDTPNRDPAAPPPSDLVLALMRAGYPVEPAVEAPGSTCVVEFPVDMGSVGMPANVPGNQPQEQQPPPPPPQHEQPSTIMRSLDDVTMWEQLALAAFLQRHWADNQVSCTVTVAPSERAQIPFALNYYQYQLKGISFLPRIDAGAYPQMPYERISPEEYQSRVARIRPIDIPRGVPGLAGVGGVSPSERLVATTLGGEDAPAVPLAAQHAANNPPAAGAATPRPRDATGGDDHAFLEQMPDLFCETDTCAIPR</sequence>
<evidence type="ECO:0000256" key="3">
    <source>
        <dbReference type="ARBA" id="ARBA00012275"/>
    </source>
</evidence>
<gene>
    <name evidence="14" type="ORF">H696_06226</name>
</gene>
<evidence type="ECO:0000313" key="15">
    <source>
        <dbReference type="Proteomes" id="UP000030693"/>
    </source>
</evidence>
<dbReference type="GO" id="GO:0008998">
    <property type="term" value="F:ribonucleoside-triphosphate reductase (thioredoxin) activity"/>
    <property type="evidence" value="ECO:0007669"/>
    <property type="project" value="UniProtKB-EC"/>
</dbReference>
<evidence type="ECO:0000259" key="12">
    <source>
        <dbReference type="Pfam" id="PF17975"/>
    </source>
</evidence>
<keyword evidence="6" id="KW-0560">Oxidoreductase</keyword>
<keyword evidence="5" id="KW-0235">DNA replication</keyword>
<comment type="similarity">
    <text evidence="2">Belongs to the class II ribonucleoside-triphosphate reductase family.</text>
</comment>
<dbReference type="GO" id="GO:0004748">
    <property type="term" value="F:ribonucleoside-diphosphate reductase activity, thioredoxin disulfide as acceptor"/>
    <property type="evidence" value="ECO:0007669"/>
    <property type="project" value="TreeGrafter"/>
</dbReference>
<dbReference type="GO" id="GO:0006260">
    <property type="term" value="P:DNA replication"/>
    <property type="evidence" value="ECO:0007669"/>
    <property type="project" value="UniProtKB-KW"/>
</dbReference>
<keyword evidence="9" id="KW-0170">Cobalt</keyword>
<feature type="compositionally biased region" description="Pro residues" evidence="11">
    <location>
        <begin position="793"/>
        <end position="802"/>
    </location>
</feature>
<feature type="domain" description="Ribonucleotide reductase alpha-helical" evidence="12">
    <location>
        <begin position="169"/>
        <end position="233"/>
    </location>
</feature>
<evidence type="ECO:0000256" key="8">
    <source>
        <dbReference type="ARBA" id="ARBA00023284"/>
    </source>
</evidence>
<dbReference type="RefSeq" id="XP_009498247.1">
    <property type="nucleotide sequence ID" value="XM_009499972.1"/>
</dbReference>
<evidence type="ECO:0000256" key="1">
    <source>
        <dbReference type="ARBA" id="ARBA00001922"/>
    </source>
</evidence>
<feature type="region of interest" description="Disordered" evidence="11">
    <location>
        <begin position="941"/>
        <end position="962"/>
    </location>
</feature>
<evidence type="ECO:0000256" key="4">
    <source>
        <dbReference type="ARBA" id="ARBA00022628"/>
    </source>
</evidence>
<dbReference type="PANTHER" id="PTHR43371:SF1">
    <property type="entry name" value="RIBONUCLEOSIDE-DIPHOSPHATE REDUCTASE"/>
    <property type="match status" value="1"/>
</dbReference>
<accession>A0A058YZD6</accession>
<dbReference type="EC" id="1.17.4.2" evidence="3"/>
<dbReference type="OMA" id="HIGWDES"/>
<evidence type="ECO:0000256" key="9">
    <source>
        <dbReference type="ARBA" id="ARBA00023285"/>
    </source>
</evidence>
<proteinExistence type="inferred from homology"/>
<feature type="region of interest" description="Disordered" evidence="11">
    <location>
        <begin position="475"/>
        <end position="499"/>
    </location>
</feature>
<evidence type="ECO:0000259" key="13">
    <source>
        <dbReference type="Pfam" id="PF21995"/>
    </source>
</evidence>
<protein>
    <recommendedName>
        <fullName evidence="3">ribonucleoside-triphosphate reductase (thioredoxin)</fullName>
        <ecNumber evidence="3">1.17.4.2</ecNumber>
    </recommendedName>
</protein>
<evidence type="ECO:0000256" key="2">
    <source>
        <dbReference type="ARBA" id="ARBA00005654"/>
    </source>
</evidence>
<feature type="domain" description="B12-dependent ribonucleotide reductase insertion" evidence="13">
    <location>
        <begin position="319"/>
        <end position="388"/>
    </location>
</feature>
<dbReference type="Pfam" id="PF17975">
    <property type="entry name" value="RNR_Alpha"/>
    <property type="match status" value="1"/>
</dbReference>
<feature type="region of interest" description="Disordered" evidence="11">
    <location>
        <begin position="780"/>
        <end position="806"/>
    </location>
</feature>
<feature type="compositionally biased region" description="Low complexity" evidence="11">
    <location>
        <begin position="941"/>
        <end position="951"/>
    </location>
</feature>
<dbReference type="STRING" id="691883.A0A058YZD6"/>
<evidence type="ECO:0000256" key="6">
    <source>
        <dbReference type="ARBA" id="ARBA00023002"/>
    </source>
</evidence>
<dbReference type="GeneID" id="20530951"/>
<reference evidence="14" key="1">
    <citation type="submission" date="2013-04" db="EMBL/GenBank/DDBJ databases">
        <title>The Genome Sequence of Fonticula alba ATCC 38817.</title>
        <authorList>
            <consortium name="The Broad Institute Genomics Platform"/>
            <person name="Russ C."/>
            <person name="Cuomo C."/>
            <person name="Burger G."/>
            <person name="Gray M.W."/>
            <person name="Holland P.W.H."/>
            <person name="King N."/>
            <person name="Lang F.B.F."/>
            <person name="Roger A.J."/>
            <person name="Ruiz-Trillo I."/>
            <person name="Brown M."/>
            <person name="Walker B."/>
            <person name="Young S."/>
            <person name="Zeng Q."/>
            <person name="Gargeya S."/>
            <person name="Fitzgerald M."/>
            <person name="Haas B."/>
            <person name="Abouelleil A."/>
            <person name="Allen A.W."/>
            <person name="Alvarado L."/>
            <person name="Arachchi H.M."/>
            <person name="Berlin A.M."/>
            <person name="Chapman S.B."/>
            <person name="Gainer-Dewar J."/>
            <person name="Goldberg J."/>
            <person name="Griggs A."/>
            <person name="Gujja S."/>
            <person name="Hansen M."/>
            <person name="Howarth C."/>
            <person name="Imamovic A."/>
            <person name="Ireland A."/>
            <person name="Larimer J."/>
            <person name="McCowan C."/>
            <person name="Murphy C."/>
            <person name="Pearson M."/>
            <person name="Poon T.W."/>
            <person name="Priest M."/>
            <person name="Roberts A."/>
            <person name="Saif S."/>
            <person name="Shea T."/>
            <person name="Sisk P."/>
            <person name="Sykes S."/>
            <person name="Wortman J."/>
            <person name="Nusbaum C."/>
            <person name="Birren B."/>
        </authorList>
    </citation>
    <scope>NUCLEOTIDE SEQUENCE [LARGE SCALE GENOMIC DNA]</scope>
    <source>
        <strain evidence="14">ATCC 38817</strain>
    </source>
</reference>
<dbReference type="PANTHER" id="PTHR43371">
    <property type="entry name" value="VITAMIN B12-DEPENDENT RIBONUCLEOTIDE REDUCTASE"/>
    <property type="match status" value="1"/>
</dbReference>
<keyword evidence="4" id="KW-0846">Cobalamin</keyword>
<organism evidence="14">
    <name type="scientific">Fonticula alba</name>
    <name type="common">Slime mold</name>
    <dbReference type="NCBI Taxonomy" id="691883"/>
    <lineage>
        <taxon>Eukaryota</taxon>
        <taxon>Rotosphaerida</taxon>
        <taxon>Fonticulaceae</taxon>
        <taxon>Fonticula</taxon>
    </lineage>
</organism>
<feature type="compositionally biased region" description="Basic and acidic residues" evidence="11">
    <location>
        <begin position="952"/>
        <end position="962"/>
    </location>
</feature>
<dbReference type="OrthoDB" id="14890at2759"/>
<evidence type="ECO:0000256" key="5">
    <source>
        <dbReference type="ARBA" id="ARBA00022705"/>
    </source>
</evidence>
<evidence type="ECO:0000256" key="10">
    <source>
        <dbReference type="ARBA" id="ARBA00048987"/>
    </source>
</evidence>
<dbReference type="Pfam" id="PF21995">
    <property type="entry name" value="RNR-II_ins_dom"/>
    <property type="match status" value="1"/>
</dbReference>
<evidence type="ECO:0000256" key="11">
    <source>
        <dbReference type="SAM" id="MobiDB-lite"/>
    </source>
</evidence>
<dbReference type="GO" id="GO:0031419">
    <property type="term" value="F:cobalamin binding"/>
    <property type="evidence" value="ECO:0007669"/>
    <property type="project" value="UniProtKB-KW"/>
</dbReference>
<dbReference type="AlphaFoldDB" id="A0A058YZD6"/>
<dbReference type="InterPro" id="IPR050862">
    <property type="entry name" value="RdRp_reductase_class-2"/>
</dbReference>
<keyword evidence="8" id="KW-0676">Redox-active center</keyword>
<dbReference type="InterPro" id="IPR040763">
    <property type="entry name" value="RNR_alpha_hel"/>
</dbReference>
<comment type="cofactor">
    <cofactor evidence="1">
        <name>adenosylcob(III)alamin</name>
        <dbReference type="ChEBI" id="CHEBI:18408"/>
    </cofactor>
</comment>
<comment type="catalytic activity">
    <reaction evidence="10">
        <text>a 2'-deoxyribonucleoside 5'-triphosphate + [thioredoxin]-disulfide + H2O = a ribonucleoside 5'-triphosphate + [thioredoxin]-dithiol</text>
        <dbReference type="Rhea" id="RHEA:12701"/>
        <dbReference type="Rhea" id="RHEA-COMP:10698"/>
        <dbReference type="Rhea" id="RHEA-COMP:10700"/>
        <dbReference type="ChEBI" id="CHEBI:15377"/>
        <dbReference type="ChEBI" id="CHEBI:29950"/>
        <dbReference type="ChEBI" id="CHEBI:50058"/>
        <dbReference type="ChEBI" id="CHEBI:61557"/>
        <dbReference type="ChEBI" id="CHEBI:61560"/>
        <dbReference type="EC" id="1.17.4.2"/>
    </reaction>
</comment>
<evidence type="ECO:0000256" key="7">
    <source>
        <dbReference type="ARBA" id="ARBA00023157"/>
    </source>
</evidence>
<dbReference type="Proteomes" id="UP000030693">
    <property type="component" value="Unassembled WGS sequence"/>
</dbReference>
<dbReference type="SUPFAM" id="SSF51998">
    <property type="entry name" value="PFL-like glycyl radical enzymes"/>
    <property type="match status" value="1"/>
</dbReference>